<dbReference type="InterPro" id="IPR002937">
    <property type="entry name" value="Amino_oxidase"/>
</dbReference>
<protein>
    <recommendedName>
        <fullName evidence="1">Amine oxidase domain-containing protein</fullName>
    </recommendedName>
</protein>
<evidence type="ECO:0000313" key="3">
    <source>
        <dbReference type="Proteomes" id="UP001176517"/>
    </source>
</evidence>
<comment type="caution">
    <text evidence="2">The sequence shown here is derived from an EMBL/GenBank/DDBJ whole genome shotgun (WGS) entry which is preliminary data.</text>
</comment>
<dbReference type="AlphaFoldDB" id="A0AAN6GPL1"/>
<dbReference type="Proteomes" id="UP001176517">
    <property type="component" value="Unassembled WGS sequence"/>
</dbReference>
<reference evidence="2" key="1">
    <citation type="journal article" date="2023" name="PhytoFront">
        <title>Draft Genome Resources of Seven Strains of Tilletia horrida, Causal Agent of Kernel Smut of Rice.</title>
        <authorList>
            <person name="Khanal S."/>
            <person name="Antony Babu S."/>
            <person name="Zhou X.G."/>
        </authorList>
    </citation>
    <scope>NUCLEOTIDE SEQUENCE</scope>
    <source>
        <strain evidence="2">TX6</strain>
    </source>
</reference>
<dbReference type="Gene3D" id="3.90.660.10">
    <property type="match status" value="1"/>
</dbReference>
<evidence type="ECO:0000259" key="1">
    <source>
        <dbReference type="Pfam" id="PF01593"/>
    </source>
</evidence>
<dbReference type="EMBL" id="JAPDMZ010000096">
    <property type="protein sequence ID" value="KAK0550263.1"/>
    <property type="molecule type" value="Genomic_DNA"/>
</dbReference>
<dbReference type="Gene3D" id="1.10.10.1620">
    <property type="match status" value="1"/>
</dbReference>
<dbReference type="SUPFAM" id="SSF54373">
    <property type="entry name" value="FAD-linked reductases, C-terminal domain"/>
    <property type="match status" value="1"/>
</dbReference>
<accession>A0AAN6GPL1</accession>
<sequence>MACILYRHQFTDQPGIFQVCYPSYGFNSSGPAVILAAYPVGDDAIRLAALSDAEHVRIVLDATAQTHGQVVFEQYTGRYQRKCWSSDEFEAASWTRPTVGQEHLYRPTYFETEHRTILIGEHTSPTHSWIASALESAVRGSVQLLLELGLVDEAKEVNQKWMARWITV</sequence>
<name>A0AAN6GPL1_9BASI</name>
<keyword evidence="3" id="KW-1185">Reference proteome</keyword>
<feature type="domain" description="Amine oxidase" evidence="1">
    <location>
        <begin position="13"/>
        <end position="144"/>
    </location>
</feature>
<proteinExistence type="predicted"/>
<dbReference type="GO" id="GO:0016491">
    <property type="term" value="F:oxidoreductase activity"/>
    <property type="evidence" value="ECO:0007669"/>
    <property type="project" value="InterPro"/>
</dbReference>
<evidence type="ECO:0000313" key="2">
    <source>
        <dbReference type="EMBL" id="KAK0550263.1"/>
    </source>
</evidence>
<organism evidence="2 3">
    <name type="scientific">Tilletia horrida</name>
    <dbReference type="NCBI Taxonomy" id="155126"/>
    <lineage>
        <taxon>Eukaryota</taxon>
        <taxon>Fungi</taxon>
        <taxon>Dikarya</taxon>
        <taxon>Basidiomycota</taxon>
        <taxon>Ustilaginomycotina</taxon>
        <taxon>Exobasidiomycetes</taxon>
        <taxon>Tilletiales</taxon>
        <taxon>Tilletiaceae</taxon>
        <taxon>Tilletia</taxon>
    </lineage>
</organism>
<dbReference type="Pfam" id="PF01593">
    <property type="entry name" value="Amino_oxidase"/>
    <property type="match status" value="1"/>
</dbReference>
<gene>
    <name evidence="2" type="ORF">OC846_003743</name>
</gene>